<dbReference type="AlphaFoldDB" id="A0A7Z8K1J6"/>
<evidence type="ECO:0000259" key="8">
    <source>
        <dbReference type="Pfam" id="PF13396"/>
    </source>
</evidence>
<dbReference type="OrthoDB" id="3298527at2"/>
<keyword evidence="4 7" id="KW-1133">Transmembrane helix</keyword>
<keyword evidence="2" id="KW-1003">Cell membrane</keyword>
<name>A0A7Z8K1J6_9CELL</name>
<feature type="transmembrane region" description="Helical" evidence="7">
    <location>
        <begin position="35"/>
        <end position="53"/>
    </location>
</feature>
<evidence type="ECO:0000256" key="1">
    <source>
        <dbReference type="ARBA" id="ARBA00004651"/>
    </source>
</evidence>
<feature type="domain" description="Cardiolipin synthase N-terminal" evidence="8">
    <location>
        <begin position="13"/>
        <end position="55"/>
    </location>
</feature>
<feature type="compositionally biased region" description="Gly residues" evidence="6">
    <location>
        <begin position="62"/>
        <end position="78"/>
    </location>
</feature>
<evidence type="ECO:0000256" key="2">
    <source>
        <dbReference type="ARBA" id="ARBA00022475"/>
    </source>
</evidence>
<protein>
    <recommendedName>
        <fullName evidence="8">Cardiolipin synthase N-terminal domain-containing protein</fullName>
    </recommendedName>
</protein>
<sequence>MARALFFLVIIGLAVYALADIATSDDRARRGLPRGAWFLIALVPIAGPVVWILTSRAQPAAGPGGPAQGHRPGPGGSGPRRPGPVAPDDDPDFLWRLDQERRRQQRENGTGDGSSGDVPDEGARG</sequence>
<dbReference type="EMBL" id="SZYE01000061">
    <property type="protein sequence ID" value="TKR23775.1"/>
    <property type="molecule type" value="Genomic_DNA"/>
</dbReference>
<evidence type="ECO:0000256" key="5">
    <source>
        <dbReference type="ARBA" id="ARBA00023136"/>
    </source>
</evidence>
<evidence type="ECO:0000313" key="9">
    <source>
        <dbReference type="EMBL" id="TKR23775.1"/>
    </source>
</evidence>
<organism evidence="9 10">
    <name type="scientific">Cellulomonas hominis</name>
    <dbReference type="NCBI Taxonomy" id="156981"/>
    <lineage>
        <taxon>Bacteria</taxon>
        <taxon>Bacillati</taxon>
        <taxon>Actinomycetota</taxon>
        <taxon>Actinomycetes</taxon>
        <taxon>Micrococcales</taxon>
        <taxon>Cellulomonadaceae</taxon>
        <taxon>Cellulomonas</taxon>
    </lineage>
</organism>
<comment type="caution">
    <text evidence="9">The sequence shown here is derived from an EMBL/GenBank/DDBJ whole genome shotgun (WGS) entry which is preliminary data.</text>
</comment>
<dbReference type="RefSeq" id="WP_154729433.1">
    <property type="nucleotide sequence ID" value="NZ_SZYE01000061.1"/>
</dbReference>
<evidence type="ECO:0000256" key="7">
    <source>
        <dbReference type="SAM" id="Phobius"/>
    </source>
</evidence>
<keyword evidence="3 7" id="KW-0812">Transmembrane</keyword>
<dbReference type="GO" id="GO:0005886">
    <property type="term" value="C:plasma membrane"/>
    <property type="evidence" value="ECO:0007669"/>
    <property type="project" value="UniProtKB-SubCell"/>
</dbReference>
<evidence type="ECO:0000313" key="10">
    <source>
        <dbReference type="Proteomes" id="UP000308121"/>
    </source>
</evidence>
<proteinExistence type="predicted"/>
<feature type="region of interest" description="Disordered" evidence="6">
    <location>
        <begin position="57"/>
        <end position="125"/>
    </location>
</feature>
<accession>A0A7Z8K1J6</accession>
<gene>
    <name evidence="9" type="ORF">FA014_09420</name>
</gene>
<dbReference type="InterPro" id="IPR027379">
    <property type="entry name" value="CLS_N"/>
</dbReference>
<keyword evidence="5 7" id="KW-0472">Membrane</keyword>
<feature type="compositionally biased region" description="Basic and acidic residues" evidence="6">
    <location>
        <begin position="93"/>
        <end position="106"/>
    </location>
</feature>
<reference evidence="9 10" key="1">
    <citation type="submission" date="2019-05" db="EMBL/GenBank/DDBJ databases">
        <title>Genome sequence of Cellulomonas hominis strain CS1.</title>
        <authorList>
            <person name="Belmont J."/>
            <person name="Maclea K.S."/>
        </authorList>
    </citation>
    <scope>NUCLEOTIDE SEQUENCE [LARGE SCALE GENOMIC DNA]</scope>
    <source>
        <strain evidence="9 10">CS1</strain>
    </source>
</reference>
<dbReference type="Pfam" id="PF13396">
    <property type="entry name" value="PLDc_N"/>
    <property type="match status" value="1"/>
</dbReference>
<evidence type="ECO:0000256" key="4">
    <source>
        <dbReference type="ARBA" id="ARBA00022989"/>
    </source>
</evidence>
<dbReference type="Proteomes" id="UP000308121">
    <property type="component" value="Unassembled WGS sequence"/>
</dbReference>
<evidence type="ECO:0000256" key="3">
    <source>
        <dbReference type="ARBA" id="ARBA00022692"/>
    </source>
</evidence>
<comment type="subcellular location">
    <subcellularLocation>
        <location evidence="1">Cell membrane</location>
        <topology evidence="1">Multi-pass membrane protein</topology>
    </subcellularLocation>
</comment>
<evidence type="ECO:0000256" key="6">
    <source>
        <dbReference type="SAM" id="MobiDB-lite"/>
    </source>
</evidence>